<feature type="compositionally biased region" description="Basic and acidic residues" evidence="1">
    <location>
        <begin position="65"/>
        <end position="79"/>
    </location>
</feature>
<keyword evidence="3" id="KW-1185">Reference proteome</keyword>
<name>A0A015LFV3_RHIIW</name>
<evidence type="ECO:0000256" key="1">
    <source>
        <dbReference type="SAM" id="MobiDB-lite"/>
    </source>
</evidence>
<protein>
    <submittedName>
        <fullName evidence="2">Uncharacterized protein</fullName>
    </submittedName>
</protein>
<comment type="caution">
    <text evidence="2">The sequence shown here is derived from an EMBL/GenBank/DDBJ whole genome shotgun (WGS) entry which is preliminary data.</text>
</comment>
<evidence type="ECO:0000313" key="3">
    <source>
        <dbReference type="Proteomes" id="UP000022910"/>
    </source>
</evidence>
<proteinExistence type="predicted"/>
<dbReference type="Proteomes" id="UP000022910">
    <property type="component" value="Unassembled WGS sequence"/>
</dbReference>
<accession>A0A015LFV3</accession>
<organism evidence="2 3">
    <name type="scientific">Rhizophagus irregularis (strain DAOM 197198w)</name>
    <name type="common">Glomus intraradices</name>
    <dbReference type="NCBI Taxonomy" id="1432141"/>
    <lineage>
        <taxon>Eukaryota</taxon>
        <taxon>Fungi</taxon>
        <taxon>Fungi incertae sedis</taxon>
        <taxon>Mucoromycota</taxon>
        <taxon>Glomeromycotina</taxon>
        <taxon>Glomeromycetes</taxon>
        <taxon>Glomerales</taxon>
        <taxon>Glomeraceae</taxon>
        <taxon>Rhizophagus</taxon>
    </lineage>
</organism>
<feature type="region of interest" description="Disordered" evidence="1">
    <location>
        <begin position="1"/>
        <end position="25"/>
    </location>
</feature>
<sequence>MNSRTTTKDQERVRRDSSLSKTEQNFLESIQNNNAVRRKEAIKEIVLKCSATSFDTLMGKFKVAAERSHDRQERQDGENTRTNNIAEK</sequence>
<gene>
    <name evidence="2" type="ORF">RirG_241670</name>
</gene>
<dbReference type="AlphaFoldDB" id="A0A015LFV3"/>
<feature type="compositionally biased region" description="Basic and acidic residues" evidence="1">
    <location>
        <begin position="1"/>
        <end position="18"/>
    </location>
</feature>
<evidence type="ECO:0000313" key="2">
    <source>
        <dbReference type="EMBL" id="EXX53688.1"/>
    </source>
</evidence>
<dbReference type="HOGENOM" id="CLU_2470313_0_0_1"/>
<dbReference type="EMBL" id="JEMT01028798">
    <property type="protein sequence ID" value="EXX53688.1"/>
    <property type="molecule type" value="Genomic_DNA"/>
</dbReference>
<reference evidence="2 3" key="1">
    <citation type="submission" date="2014-02" db="EMBL/GenBank/DDBJ databases">
        <title>Single nucleus genome sequencing reveals high similarity among nuclei of an endomycorrhizal fungus.</title>
        <authorList>
            <person name="Lin K."/>
            <person name="Geurts R."/>
            <person name="Zhang Z."/>
            <person name="Limpens E."/>
            <person name="Saunders D.G."/>
            <person name="Mu D."/>
            <person name="Pang E."/>
            <person name="Cao H."/>
            <person name="Cha H."/>
            <person name="Lin T."/>
            <person name="Zhou Q."/>
            <person name="Shang Y."/>
            <person name="Li Y."/>
            <person name="Ivanov S."/>
            <person name="Sharma T."/>
            <person name="Velzen R.V."/>
            <person name="Ruijter N.D."/>
            <person name="Aanen D.K."/>
            <person name="Win J."/>
            <person name="Kamoun S."/>
            <person name="Bisseling T."/>
            <person name="Huang S."/>
        </authorList>
    </citation>
    <scope>NUCLEOTIDE SEQUENCE [LARGE SCALE GENOMIC DNA]</scope>
    <source>
        <strain evidence="3">DAOM197198w</strain>
    </source>
</reference>
<feature type="region of interest" description="Disordered" evidence="1">
    <location>
        <begin position="65"/>
        <end position="88"/>
    </location>
</feature>